<evidence type="ECO:0000256" key="1">
    <source>
        <dbReference type="SAM" id="Phobius"/>
    </source>
</evidence>
<keyword evidence="1" id="KW-1133">Transmembrane helix</keyword>
<dbReference type="Proteomes" id="UP001501725">
    <property type="component" value="Unassembled WGS sequence"/>
</dbReference>
<keyword evidence="1" id="KW-0472">Membrane</keyword>
<evidence type="ECO:0008006" key="4">
    <source>
        <dbReference type="Google" id="ProtNLM"/>
    </source>
</evidence>
<sequence length="223" mass="24264">MIDRQRAVNEIALVNTRTATVTYGVQSLFTILASALPALAPVFRFRPFSWAAQKAYGLISYNRRIILPLNPDPASTGPSLHRGYRFAWILLAWILTAGILSHYSGHLEGLIPASGFWREYAICAGQLVWQGALLAVLAPGKLLDYLGNMMTVSLGGGLALGILDLVFGAIGTLPPLVYAAAFLGVAGAMLLEHARRCRLLGLSWTVSASWVGYRLFLLYFILN</sequence>
<organism evidence="2 3">
    <name type="scientific">Flaviaesturariibacter amylovorans</name>
    <dbReference type="NCBI Taxonomy" id="1084520"/>
    <lineage>
        <taxon>Bacteria</taxon>
        <taxon>Pseudomonadati</taxon>
        <taxon>Bacteroidota</taxon>
        <taxon>Chitinophagia</taxon>
        <taxon>Chitinophagales</taxon>
        <taxon>Chitinophagaceae</taxon>
        <taxon>Flaviaestuariibacter</taxon>
    </lineage>
</organism>
<evidence type="ECO:0000313" key="2">
    <source>
        <dbReference type="EMBL" id="GAA4331103.1"/>
    </source>
</evidence>
<keyword evidence="1" id="KW-0812">Transmembrane</keyword>
<comment type="caution">
    <text evidence="2">The sequence shown here is derived from an EMBL/GenBank/DDBJ whole genome shotgun (WGS) entry which is preliminary data.</text>
</comment>
<feature type="transmembrane region" description="Helical" evidence="1">
    <location>
        <begin position="117"/>
        <end position="138"/>
    </location>
</feature>
<proteinExistence type="predicted"/>
<feature type="transmembrane region" description="Helical" evidence="1">
    <location>
        <begin position="86"/>
        <end position="105"/>
    </location>
</feature>
<name>A0ABP8GWW7_9BACT</name>
<keyword evidence="3" id="KW-1185">Reference proteome</keyword>
<accession>A0ABP8GWW7</accession>
<feature type="transmembrane region" description="Helical" evidence="1">
    <location>
        <begin position="199"/>
        <end position="222"/>
    </location>
</feature>
<evidence type="ECO:0000313" key="3">
    <source>
        <dbReference type="Proteomes" id="UP001501725"/>
    </source>
</evidence>
<feature type="transmembrane region" description="Helical" evidence="1">
    <location>
        <begin position="23"/>
        <end position="43"/>
    </location>
</feature>
<feature type="transmembrane region" description="Helical" evidence="1">
    <location>
        <begin position="176"/>
        <end position="192"/>
    </location>
</feature>
<protein>
    <recommendedName>
        <fullName evidence="4">DUF393 domain-containing protein</fullName>
    </recommendedName>
</protein>
<reference evidence="3" key="1">
    <citation type="journal article" date="2019" name="Int. J. Syst. Evol. Microbiol.">
        <title>The Global Catalogue of Microorganisms (GCM) 10K type strain sequencing project: providing services to taxonomists for standard genome sequencing and annotation.</title>
        <authorList>
            <consortium name="The Broad Institute Genomics Platform"/>
            <consortium name="The Broad Institute Genome Sequencing Center for Infectious Disease"/>
            <person name="Wu L."/>
            <person name="Ma J."/>
        </authorList>
    </citation>
    <scope>NUCLEOTIDE SEQUENCE [LARGE SCALE GENOMIC DNA]</scope>
    <source>
        <strain evidence="3">JCM 17919</strain>
    </source>
</reference>
<dbReference type="EMBL" id="BAABGY010000007">
    <property type="protein sequence ID" value="GAA4331103.1"/>
    <property type="molecule type" value="Genomic_DNA"/>
</dbReference>
<gene>
    <name evidence="2" type="ORF">GCM10023184_22630</name>
</gene>